<keyword evidence="2" id="KW-1185">Reference proteome</keyword>
<reference evidence="1 2" key="1">
    <citation type="submission" date="2013-09" db="EMBL/GenBank/DDBJ databases">
        <authorList>
            <person name="Zeng Z."/>
            <person name="Chen C."/>
        </authorList>
    </citation>
    <scope>NUCLEOTIDE SEQUENCE [LARGE SCALE GENOMIC DNA]</scope>
    <source>
        <strain evidence="1 2">F44-8</strain>
    </source>
</reference>
<organism evidence="1 2">
    <name type="scientific">Flavobacterium beibuense F44-8</name>
    <dbReference type="NCBI Taxonomy" id="1406840"/>
    <lineage>
        <taxon>Bacteria</taxon>
        <taxon>Pseudomonadati</taxon>
        <taxon>Bacteroidota</taxon>
        <taxon>Flavobacteriia</taxon>
        <taxon>Flavobacteriales</taxon>
        <taxon>Flavobacteriaceae</taxon>
        <taxon>Flavobacterium</taxon>
    </lineage>
</organism>
<comment type="caution">
    <text evidence="1">The sequence shown here is derived from an EMBL/GenBank/DDBJ whole genome shotgun (WGS) entry which is preliminary data.</text>
</comment>
<protein>
    <submittedName>
        <fullName evidence="1">Uncharacterized protein</fullName>
    </submittedName>
</protein>
<accession>A0A0A2LI09</accession>
<name>A0A0A2LI09_9FLAO</name>
<sequence>MDSKQINFFIVPEDYPAINDFLKRHNCKIFVNNYIVNNKNPVFKLPETEEEIFQVYISNDEFLNEIFIYDSGKSKYYDIIKSNLIEFTIGGFYPYDKTSLQRARLYVKLGYYEDTDYLKKREEFINWSHSLLKDFNKVFLKKFREEKLVFYSDKTINFIESKEIIYLESNSQWKLK</sequence>
<dbReference type="EMBL" id="JRLV01000026">
    <property type="protein sequence ID" value="KGO78818.1"/>
    <property type="molecule type" value="Genomic_DNA"/>
</dbReference>
<gene>
    <name evidence="1" type="ORF">Q763_16660</name>
</gene>
<evidence type="ECO:0000313" key="1">
    <source>
        <dbReference type="EMBL" id="KGO78818.1"/>
    </source>
</evidence>
<proteinExistence type="predicted"/>
<dbReference type="Proteomes" id="UP000030129">
    <property type="component" value="Unassembled WGS sequence"/>
</dbReference>
<dbReference type="AlphaFoldDB" id="A0A0A2LI09"/>
<dbReference type="RefSeq" id="WP_035136102.1">
    <property type="nucleotide sequence ID" value="NZ_JRLV01000026.1"/>
</dbReference>
<evidence type="ECO:0000313" key="2">
    <source>
        <dbReference type="Proteomes" id="UP000030129"/>
    </source>
</evidence>